<keyword evidence="8" id="KW-1185">Reference proteome</keyword>
<feature type="transmembrane region" description="Helical" evidence="6">
    <location>
        <begin position="33"/>
        <end position="53"/>
    </location>
</feature>
<keyword evidence="5 6" id="KW-0472">Membrane</keyword>
<dbReference type="PANTHER" id="PTHR31632">
    <property type="entry name" value="IRON TRANSPORTER FTH1"/>
    <property type="match status" value="1"/>
</dbReference>
<dbReference type="PANTHER" id="PTHR31632:SF2">
    <property type="entry name" value="PLASMA MEMBRANE IRON PERMEASE"/>
    <property type="match status" value="1"/>
</dbReference>
<evidence type="ECO:0000256" key="6">
    <source>
        <dbReference type="SAM" id="Phobius"/>
    </source>
</evidence>
<keyword evidence="3 6" id="KW-0812">Transmembrane</keyword>
<evidence type="ECO:0000256" key="1">
    <source>
        <dbReference type="ARBA" id="ARBA00004141"/>
    </source>
</evidence>
<comment type="subcellular location">
    <subcellularLocation>
        <location evidence="1">Membrane</location>
        <topology evidence="1">Multi-pass membrane protein</topology>
    </subcellularLocation>
</comment>
<evidence type="ECO:0000256" key="5">
    <source>
        <dbReference type="ARBA" id="ARBA00023136"/>
    </source>
</evidence>
<dbReference type="InterPro" id="IPR004923">
    <property type="entry name" value="FTR1/Fip1/EfeU"/>
</dbReference>
<reference evidence="7 8" key="1">
    <citation type="submission" date="2023-12" db="EMBL/GenBank/DDBJ databases">
        <title>Thiobacillus sedimentum sp. nov., a chemolithoautotrophic sulfur-oxidizing bacterium isolated from freshwater sediment.</title>
        <authorList>
            <person name="Luo J."/>
            <person name="Dai C."/>
        </authorList>
    </citation>
    <scope>NUCLEOTIDE SEQUENCE [LARGE SCALE GENOMIC DNA]</scope>
    <source>
        <strain evidence="7 8">SCUT-2</strain>
    </source>
</reference>
<feature type="transmembrane region" description="Helical" evidence="6">
    <location>
        <begin position="247"/>
        <end position="264"/>
    </location>
</feature>
<organism evidence="7 8">
    <name type="scientific">Thiobacillus sedimenti</name>
    <dbReference type="NCBI Taxonomy" id="3110231"/>
    <lineage>
        <taxon>Bacteria</taxon>
        <taxon>Pseudomonadati</taxon>
        <taxon>Pseudomonadota</taxon>
        <taxon>Betaproteobacteria</taxon>
        <taxon>Nitrosomonadales</taxon>
        <taxon>Thiobacillaceae</taxon>
        <taxon>Thiobacillus</taxon>
    </lineage>
</organism>
<sequence length="272" mass="28402">MFGAALIVFRESLEAALLISIVAAATRGLSRRNFWIAVGIAAGLAGSLVVAGLTERIAELAEGSGQELFNAAVLGIAVVMLGWHNIWMARHGREMAAQAKSVGHAVKSGQREMSALAILIAIAVLREGSETALFLYGLAAGGGSSHASMLGGGLTGLVAGVVAGWALYSGLARIPLRHFFTVTSGLILLLAAGLAGQMARFLVQGDIVRPLATPLWDSSSLLPMDSVIGNVLHLVAGYDARPSGMQVLFYVLTFLIILAGMRWSRTLTPRTA</sequence>
<dbReference type="EMBL" id="CP141769">
    <property type="protein sequence ID" value="WRS40287.1"/>
    <property type="molecule type" value="Genomic_DNA"/>
</dbReference>
<dbReference type="Pfam" id="PF03239">
    <property type="entry name" value="FTR1"/>
    <property type="match status" value="1"/>
</dbReference>
<proteinExistence type="inferred from homology"/>
<accession>A0ABZ1CPN9</accession>
<feature type="transmembrane region" description="Helical" evidence="6">
    <location>
        <begin position="145"/>
        <end position="167"/>
    </location>
</feature>
<evidence type="ECO:0000256" key="2">
    <source>
        <dbReference type="ARBA" id="ARBA00008333"/>
    </source>
</evidence>
<name>A0ABZ1CPN9_9PROT</name>
<dbReference type="RefSeq" id="WP_324780817.1">
    <property type="nucleotide sequence ID" value="NZ_CP141769.1"/>
</dbReference>
<dbReference type="Proteomes" id="UP001334732">
    <property type="component" value="Chromosome"/>
</dbReference>
<feature type="transmembrane region" description="Helical" evidence="6">
    <location>
        <begin position="116"/>
        <end position="139"/>
    </location>
</feature>
<gene>
    <name evidence="7" type="ORF">VA613_05305</name>
</gene>
<evidence type="ECO:0000313" key="7">
    <source>
        <dbReference type="EMBL" id="WRS40287.1"/>
    </source>
</evidence>
<evidence type="ECO:0000256" key="3">
    <source>
        <dbReference type="ARBA" id="ARBA00022692"/>
    </source>
</evidence>
<feature type="transmembrane region" description="Helical" evidence="6">
    <location>
        <begin position="68"/>
        <end position="87"/>
    </location>
</feature>
<feature type="transmembrane region" description="Helical" evidence="6">
    <location>
        <begin position="179"/>
        <end position="201"/>
    </location>
</feature>
<evidence type="ECO:0000256" key="4">
    <source>
        <dbReference type="ARBA" id="ARBA00022989"/>
    </source>
</evidence>
<comment type="similarity">
    <text evidence="2">Belongs to the oxidase-dependent Fe transporter (OFeT) (TC 9.A.10.1) family.</text>
</comment>
<evidence type="ECO:0000313" key="8">
    <source>
        <dbReference type="Proteomes" id="UP001334732"/>
    </source>
</evidence>
<keyword evidence="4 6" id="KW-1133">Transmembrane helix</keyword>
<protein>
    <submittedName>
        <fullName evidence="7">FTR1 family protein</fullName>
    </submittedName>
</protein>